<organism evidence="1 2">
    <name type="scientific">Candidatus Nitrosocosmicus arcticus</name>
    <dbReference type="NCBI Taxonomy" id="2035267"/>
    <lineage>
        <taxon>Archaea</taxon>
        <taxon>Nitrososphaerota</taxon>
        <taxon>Nitrososphaeria</taxon>
        <taxon>Nitrososphaerales</taxon>
        <taxon>Nitrososphaeraceae</taxon>
        <taxon>Candidatus Nitrosocosmicus</taxon>
    </lineage>
</organism>
<evidence type="ECO:0000313" key="2">
    <source>
        <dbReference type="Proteomes" id="UP000315289"/>
    </source>
</evidence>
<accession>A0A557SS48</accession>
<dbReference type="AlphaFoldDB" id="A0A557SS48"/>
<dbReference type="EMBL" id="VOAH01000015">
    <property type="protein sequence ID" value="TVP39431.1"/>
    <property type="molecule type" value="Genomic_DNA"/>
</dbReference>
<reference evidence="1 2" key="1">
    <citation type="journal article" date="2019" name="Front. Microbiol.">
        <title>Ammonia Oxidation by the Arctic Terrestrial Thaumarchaeote Candidatus Nitrosocosmicus arcticus Is Stimulated by Increasing Temperatures.</title>
        <authorList>
            <person name="Alves R.J.E."/>
            <person name="Kerou M."/>
            <person name="Zappe A."/>
            <person name="Bittner R."/>
            <person name="Abby S.S."/>
            <person name="Schmidt H.A."/>
            <person name="Pfeifer K."/>
            <person name="Schleper C."/>
        </authorList>
    </citation>
    <scope>NUCLEOTIDE SEQUENCE [LARGE SCALE GENOMIC DNA]</scope>
    <source>
        <strain evidence="1 2">Kfb</strain>
    </source>
</reference>
<sequence length="60" mass="6793">MIFNTMAVFACPKCGESYNATPPDSDHKKSTKYPDRETIPTSIECKMCGNLNTVYWKSIQ</sequence>
<gene>
    <name evidence="1" type="ORF">NARC_150025</name>
</gene>
<dbReference type="Proteomes" id="UP000315289">
    <property type="component" value="Unassembled WGS sequence"/>
</dbReference>
<protein>
    <submittedName>
        <fullName evidence="1">Uncharacterized protein</fullName>
    </submittedName>
</protein>
<comment type="caution">
    <text evidence="1">The sequence shown here is derived from an EMBL/GenBank/DDBJ whole genome shotgun (WGS) entry which is preliminary data.</text>
</comment>
<proteinExistence type="predicted"/>
<name>A0A557SS48_9ARCH</name>
<keyword evidence="2" id="KW-1185">Reference proteome</keyword>
<evidence type="ECO:0000313" key="1">
    <source>
        <dbReference type="EMBL" id="TVP39431.1"/>
    </source>
</evidence>